<dbReference type="InterPro" id="IPR003758">
    <property type="entry name" value="LpxK"/>
</dbReference>
<comment type="catalytic activity">
    <reaction evidence="13">
        <text>a lipid A disaccharide + ATP = a lipid IVA + ADP + H(+)</text>
        <dbReference type="Rhea" id="RHEA:67840"/>
        <dbReference type="ChEBI" id="CHEBI:15378"/>
        <dbReference type="ChEBI" id="CHEBI:30616"/>
        <dbReference type="ChEBI" id="CHEBI:176343"/>
        <dbReference type="ChEBI" id="CHEBI:176425"/>
        <dbReference type="ChEBI" id="CHEBI:456216"/>
        <dbReference type="EC" id="2.7.1.130"/>
    </reaction>
</comment>
<dbReference type="EMBL" id="APNK01000020">
    <property type="protein sequence ID" value="KEZ76914.1"/>
    <property type="molecule type" value="Genomic_DNA"/>
</dbReference>
<dbReference type="GO" id="GO:0009029">
    <property type="term" value="F:lipid-A 4'-kinase activity"/>
    <property type="evidence" value="ECO:0007669"/>
    <property type="project" value="UniProtKB-UniRule"/>
</dbReference>
<evidence type="ECO:0000256" key="5">
    <source>
        <dbReference type="ARBA" id="ARBA00022516"/>
    </source>
</evidence>
<evidence type="ECO:0000256" key="14">
    <source>
        <dbReference type="SAM" id="Phobius"/>
    </source>
</evidence>
<dbReference type="PATRIC" id="fig|1304275.5.peg.2571"/>
<organism evidence="15 16">
    <name type="scientific">Salinisphaera hydrothermalis (strain C41B8)</name>
    <dbReference type="NCBI Taxonomy" id="1304275"/>
    <lineage>
        <taxon>Bacteria</taxon>
        <taxon>Pseudomonadati</taxon>
        <taxon>Pseudomonadota</taxon>
        <taxon>Gammaproteobacteria</taxon>
        <taxon>Salinisphaerales</taxon>
        <taxon>Salinisphaeraceae</taxon>
        <taxon>Salinisphaera</taxon>
    </lineage>
</organism>
<evidence type="ECO:0000313" key="16">
    <source>
        <dbReference type="Proteomes" id="UP000028302"/>
    </source>
</evidence>
<comment type="similarity">
    <text evidence="13">Belongs to the LpxK family.</text>
</comment>
<comment type="pathway">
    <text evidence="2 13">Glycolipid biosynthesis; lipid IV(A) biosynthesis; lipid IV(A) from (3R)-3-hydroxytetradecanoyl-[acyl-carrier-protein] and UDP-N-acetyl-alpha-D-glucosamine: step 6/6.</text>
</comment>
<dbReference type="EC" id="2.7.1.130" evidence="3 13"/>
<keyword evidence="14" id="KW-1133">Transmembrane helix</keyword>
<evidence type="ECO:0000256" key="2">
    <source>
        <dbReference type="ARBA" id="ARBA00004870"/>
    </source>
</evidence>
<dbReference type="GO" id="GO:0005886">
    <property type="term" value="C:plasma membrane"/>
    <property type="evidence" value="ECO:0007669"/>
    <property type="project" value="TreeGrafter"/>
</dbReference>
<keyword evidence="7 13" id="KW-0808">Transferase</keyword>
<comment type="function">
    <text evidence="1 13">Transfers the gamma-phosphate of ATP to the 4'-position of a tetraacyldisaccharide 1-phosphate intermediate (termed DS-1-P) to form tetraacyldisaccharide 1,4'-bis-phosphate (lipid IVA).</text>
</comment>
<dbReference type="OrthoDB" id="9766423at2"/>
<feature type="transmembrane region" description="Helical" evidence="14">
    <location>
        <begin position="20"/>
        <end position="40"/>
    </location>
</feature>
<keyword evidence="14" id="KW-0472">Membrane</keyword>
<dbReference type="SUPFAM" id="SSF52540">
    <property type="entry name" value="P-loop containing nucleoside triphosphate hydrolases"/>
    <property type="match status" value="1"/>
</dbReference>
<keyword evidence="9 13" id="KW-0418">Kinase</keyword>
<evidence type="ECO:0000313" key="15">
    <source>
        <dbReference type="EMBL" id="KEZ76914.1"/>
    </source>
</evidence>
<dbReference type="RefSeq" id="WP_156962524.1">
    <property type="nucleotide sequence ID" value="NZ_APNK01000020.1"/>
</dbReference>
<dbReference type="HAMAP" id="MF_00409">
    <property type="entry name" value="LpxK"/>
    <property type="match status" value="1"/>
</dbReference>
<comment type="caution">
    <text evidence="15">The sequence shown here is derived from an EMBL/GenBank/DDBJ whole genome shotgun (WGS) entry which is preliminary data.</text>
</comment>
<dbReference type="PANTHER" id="PTHR42724:SF1">
    <property type="entry name" value="TETRAACYLDISACCHARIDE 4'-KINASE, MITOCHONDRIAL-RELATED"/>
    <property type="match status" value="1"/>
</dbReference>
<keyword evidence="14" id="KW-0812">Transmembrane</keyword>
<dbReference type="STRING" id="1304275.C41B8_12604"/>
<keyword evidence="11 13" id="KW-0443">Lipid metabolism</keyword>
<name>A0A084IJN0_SALHC</name>
<evidence type="ECO:0000256" key="10">
    <source>
        <dbReference type="ARBA" id="ARBA00022840"/>
    </source>
</evidence>
<keyword evidence="8 13" id="KW-0547">Nucleotide-binding</keyword>
<gene>
    <name evidence="13 15" type="primary">lpxK</name>
    <name evidence="15" type="ORF">C41B8_12604</name>
</gene>
<dbReference type="GO" id="GO:0005524">
    <property type="term" value="F:ATP binding"/>
    <property type="evidence" value="ECO:0007669"/>
    <property type="project" value="UniProtKB-UniRule"/>
</dbReference>
<dbReference type="InterPro" id="IPR027417">
    <property type="entry name" value="P-loop_NTPase"/>
</dbReference>
<protein>
    <recommendedName>
        <fullName evidence="4 13">Tetraacyldisaccharide 4'-kinase</fullName>
        <ecNumber evidence="3 13">2.7.1.130</ecNumber>
    </recommendedName>
    <alternativeName>
        <fullName evidence="12 13">Lipid A 4'-kinase</fullName>
    </alternativeName>
</protein>
<keyword evidence="16" id="KW-1185">Reference proteome</keyword>
<evidence type="ECO:0000256" key="8">
    <source>
        <dbReference type="ARBA" id="ARBA00022741"/>
    </source>
</evidence>
<keyword evidence="10 13" id="KW-0067">ATP-binding</keyword>
<proteinExistence type="inferred from homology"/>
<evidence type="ECO:0000256" key="4">
    <source>
        <dbReference type="ARBA" id="ARBA00016436"/>
    </source>
</evidence>
<dbReference type="GO" id="GO:0009244">
    <property type="term" value="P:lipopolysaccharide core region biosynthetic process"/>
    <property type="evidence" value="ECO:0007669"/>
    <property type="project" value="TreeGrafter"/>
</dbReference>
<evidence type="ECO:0000256" key="13">
    <source>
        <dbReference type="HAMAP-Rule" id="MF_00409"/>
    </source>
</evidence>
<dbReference type="UniPathway" id="UPA00359">
    <property type="reaction ID" value="UER00482"/>
</dbReference>
<evidence type="ECO:0000256" key="1">
    <source>
        <dbReference type="ARBA" id="ARBA00002274"/>
    </source>
</evidence>
<dbReference type="NCBIfam" id="TIGR00682">
    <property type="entry name" value="lpxK"/>
    <property type="match status" value="1"/>
</dbReference>
<reference evidence="15 16" key="1">
    <citation type="submission" date="2013-03" db="EMBL/GenBank/DDBJ databases">
        <title>Salinisphaera hydrothermalis C41B8 Genome Sequencing.</title>
        <authorList>
            <person name="Li C."/>
            <person name="Lai Q."/>
            <person name="Shao Z."/>
        </authorList>
    </citation>
    <scope>NUCLEOTIDE SEQUENCE [LARGE SCALE GENOMIC DNA]</scope>
    <source>
        <strain evidence="15 16">C41B8</strain>
    </source>
</reference>
<accession>A0A084IJN0</accession>
<dbReference type="Proteomes" id="UP000028302">
    <property type="component" value="Unassembled WGS sequence"/>
</dbReference>
<dbReference type="GO" id="GO:0009245">
    <property type="term" value="P:lipid A biosynthetic process"/>
    <property type="evidence" value="ECO:0007669"/>
    <property type="project" value="UniProtKB-UniRule"/>
</dbReference>
<sequence length="327" mass="35607">MSAVGLSAAIQRRWYGSRPILALVPLAGIYGGVVAARRWAYRRGWLSSERVDRPVLVIGNISVGGSGKTPLTLAVIERARTLGLRPGVVSRGYGGRAAAYPLDVRPDTPAAQAGDEPVLIAQRSGVAVVVAPDRVAAARYLIDHHDVDLIIADDGLQHYRLQRDAEIAVVDARRGYGNRRLLPAGPLREPLARLARVDLECVQGPGQDFWLEPGEARCLADGRTVSLDGFRGQRVHAVAGIGEPARFFDMLEAVGLDVIRHAAPDHYRYAADDLDFADDRPVLMTEKDAVKCLSFRQLNLWAIPVTPCLSPNCADALDTLLRRLVDY</sequence>
<evidence type="ECO:0000256" key="3">
    <source>
        <dbReference type="ARBA" id="ARBA00012071"/>
    </source>
</evidence>
<keyword evidence="5 13" id="KW-0444">Lipid biosynthesis</keyword>
<dbReference type="AlphaFoldDB" id="A0A084IJN0"/>
<evidence type="ECO:0000256" key="6">
    <source>
        <dbReference type="ARBA" id="ARBA00022556"/>
    </source>
</evidence>
<evidence type="ECO:0000256" key="12">
    <source>
        <dbReference type="ARBA" id="ARBA00029757"/>
    </source>
</evidence>
<dbReference type="Pfam" id="PF02606">
    <property type="entry name" value="LpxK"/>
    <property type="match status" value="1"/>
</dbReference>
<evidence type="ECO:0000256" key="9">
    <source>
        <dbReference type="ARBA" id="ARBA00022777"/>
    </source>
</evidence>
<dbReference type="eggNOG" id="COG1663">
    <property type="taxonomic scope" value="Bacteria"/>
</dbReference>
<keyword evidence="6 13" id="KW-0441">Lipid A biosynthesis</keyword>
<evidence type="ECO:0000256" key="7">
    <source>
        <dbReference type="ARBA" id="ARBA00022679"/>
    </source>
</evidence>
<evidence type="ECO:0000256" key="11">
    <source>
        <dbReference type="ARBA" id="ARBA00023098"/>
    </source>
</evidence>
<dbReference type="PANTHER" id="PTHR42724">
    <property type="entry name" value="TETRAACYLDISACCHARIDE 4'-KINASE"/>
    <property type="match status" value="1"/>
</dbReference>
<feature type="binding site" evidence="13">
    <location>
        <begin position="62"/>
        <end position="69"/>
    </location>
    <ligand>
        <name>ATP</name>
        <dbReference type="ChEBI" id="CHEBI:30616"/>
    </ligand>
</feature>